<accession>A0ABW7FQH4</accession>
<dbReference type="Proteomes" id="UP001606301">
    <property type="component" value="Unassembled WGS sequence"/>
</dbReference>
<organism evidence="2 3">
    <name type="scientific">Pelomonas margarita</name>
    <dbReference type="NCBI Taxonomy" id="3299031"/>
    <lineage>
        <taxon>Bacteria</taxon>
        <taxon>Pseudomonadati</taxon>
        <taxon>Pseudomonadota</taxon>
        <taxon>Betaproteobacteria</taxon>
        <taxon>Burkholderiales</taxon>
        <taxon>Sphaerotilaceae</taxon>
        <taxon>Roseateles</taxon>
    </lineage>
</organism>
<proteinExistence type="predicted"/>
<protein>
    <recommendedName>
        <fullName evidence="4">Ribbon-helix-helix protein, CopG family</fullName>
    </recommendedName>
</protein>
<name>A0ABW7FQH4_9BURK</name>
<sequence>MNDKCPTRQGSKTRALPARRRMVSADRSAQPTRPVNFRMAPKEIAQLDECAIAAHRSRSELILLGLRRCMRDGVWHAASAPALASRDSVSPPAELVRLSQVLLGLAMSLDSVFSGARRSSRRMQDAAANLADAKIMLARLAEDLGCS</sequence>
<dbReference type="EMBL" id="JBIGHW010000036">
    <property type="protein sequence ID" value="MFG6443566.1"/>
    <property type="molecule type" value="Genomic_DNA"/>
</dbReference>
<evidence type="ECO:0008006" key="4">
    <source>
        <dbReference type="Google" id="ProtNLM"/>
    </source>
</evidence>
<comment type="caution">
    <text evidence="2">The sequence shown here is derived from an EMBL/GenBank/DDBJ whole genome shotgun (WGS) entry which is preliminary data.</text>
</comment>
<evidence type="ECO:0000313" key="3">
    <source>
        <dbReference type="Proteomes" id="UP001606301"/>
    </source>
</evidence>
<evidence type="ECO:0000313" key="2">
    <source>
        <dbReference type="EMBL" id="MFG6443566.1"/>
    </source>
</evidence>
<keyword evidence="3" id="KW-1185">Reference proteome</keyword>
<reference evidence="2 3" key="1">
    <citation type="submission" date="2024-08" db="EMBL/GenBank/DDBJ databases">
        <authorList>
            <person name="Lu H."/>
        </authorList>
    </citation>
    <scope>NUCLEOTIDE SEQUENCE [LARGE SCALE GENOMIC DNA]</scope>
    <source>
        <strain evidence="2 3">LKC17W</strain>
    </source>
</reference>
<gene>
    <name evidence="2" type="ORF">ACG0Z3_23025</name>
</gene>
<dbReference type="RefSeq" id="WP_394402356.1">
    <property type="nucleotide sequence ID" value="NZ_JBIGHW010000036.1"/>
</dbReference>
<evidence type="ECO:0000256" key="1">
    <source>
        <dbReference type="SAM" id="MobiDB-lite"/>
    </source>
</evidence>
<feature type="region of interest" description="Disordered" evidence="1">
    <location>
        <begin position="1"/>
        <end position="32"/>
    </location>
</feature>